<evidence type="ECO:0000313" key="2">
    <source>
        <dbReference type="EMBL" id="KUJ81956.1"/>
    </source>
</evidence>
<dbReference type="EMBL" id="LQBP01000001">
    <property type="protein sequence ID" value="KUJ81956.1"/>
    <property type="molecule type" value="Genomic_DNA"/>
</dbReference>
<comment type="caution">
    <text evidence="2">The sequence shown here is derived from an EMBL/GenBank/DDBJ whole genome shotgun (WGS) entry which is preliminary data.</text>
</comment>
<protein>
    <submittedName>
        <fullName evidence="2">Cobyrinic acid a,c-diamide synthase</fullName>
    </submittedName>
</protein>
<dbReference type="STRING" id="1685378.AVO44_01355"/>
<accession>A0A0X3U5B0</accession>
<dbReference type="OrthoDB" id="9804460at2"/>
<gene>
    <name evidence="2" type="ORF">AVO44_01355</name>
</gene>
<dbReference type="RefSeq" id="WP_068331530.1">
    <property type="nucleotide sequence ID" value="NZ_LQBP01000001.1"/>
</dbReference>
<dbReference type="InterPro" id="IPR050678">
    <property type="entry name" value="DNA_Partitioning_ATPase"/>
</dbReference>
<dbReference type="InterPro" id="IPR027417">
    <property type="entry name" value="P-loop_NTPase"/>
</dbReference>
<dbReference type="PANTHER" id="PTHR13696:SF52">
    <property type="entry name" value="PARA FAMILY PROTEIN CT_582"/>
    <property type="match status" value="1"/>
</dbReference>
<dbReference type="Pfam" id="PF13614">
    <property type="entry name" value="AAA_31"/>
    <property type="match status" value="1"/>
</dbReference>
<evidence type="ECO:0000313" key="3">
    <source>
        <dbReference type="Proteomes" id="UP000053690"/>
    </source>
</evidence>
<proteinExistence type="predicted"/>
<sequence length="250" mass="27851">MKVIACYSNKGGVGKTATAVNLAYSLSTAGVRTLLCDLDPQGASGYYFRLKPSKKLTEARFFDDAKQVRKAIRESDFENLDILPSNPSYREFDILLSQMRAGQSHLGRALSGVEKDYEVVVLDCPPNLSLLSSHIFETADAIVVPVIPTTLSQRTLEQLIKVFRKKNLPTKKLHCFFSMVQRAKNLHQDTIADMRTAYGKRFLTAQIPFASDVEKMGVHRAPVMVTARSSPAARAYVSLCEELISRVFKT</sequence>
<organism evidence="2 3">
    <name type="scientific">Ruegeria profundi</name>
    <dbReference type="NCBI Taxonomy" id="1685378"/>
    <lineage>
        <taxon>Bacteria</taxon>
        <taxon>Pseudomonadati</taxon>
        <taxon>Pseudomonadota</taxon>
        <taxon>Alphaproteobacteria</taxon>
        <taxon>Rhodobacterales</taxon>
        <taxon>Roseobacteraceae</taxon>
        <taxon>Ruegeria</taxon>
    </lineage>
</organism>
<dbReference type="Proteomes" id="UP000053690">
    <property type="component" value="Unassembled WGS sequence"/>
</dbReference>
<dbReference type="CDD" id="cd02042">
    <property type="entry name" value="ParAB_family"/>
    <property type="match status" value="1"/>
</dbReference>
<dbReference type="AlphaFoldDB" id="A0A0X3U5B0"/>
<dbReference type="PANTHER" id="PTHR13696">
    <property type="entry name" value="P-LOOP CONTAINING NUCLEOSIDE TRIPHOSPHATE HYDROLASE"/>
    <property type="match status" value="1"/>
</dbReference>
<feature type="domain" description="AAA" evidence="1">
    <location>
        <begin position="1"/>
        <end position="165"/>
    </location>
</feature>
<dbReference type="InterPro" id="IPR025669">
    <property type="entry name" value="AAA_dom"/>
</dbReference>
<reference evidence="3" key="1">
    <citation type="submission" date="2015-12" db="EMBL/GenBank/DDBJ databases">
        <authorList>
            <person name="Zhang G."/>
            <person name="Stingl U."/>
        </authorList>
    </citation>
    <scope>NUCLEOTIDE SEQUENCE [LARGE SCALE GENOMIC DNA]</scope>
    <source>
        <strain evidence="3">ZGT108</strain>
    </source>
</reference>
<name>A0A0X3U5B0_9RHOB</name>
<dbReference type="Gene3D" id="3.40.50.300">
    <property type="entry name" value="P-loop containing nucleotide triphosphate hydrolases"/>
    <property type="match status" value="1"/>
</dbReference>
<dbReference type="SUPFAM" id="SSF52540">
    <property type="entry name" value="P-loop containing nucleoside triphosphate hydrolases"/>
    <property type="match status" value="1"/>
</dbReference>
<keyword evidence="3" id="KW-1185">Reference proteome</keyword>
<evidence type="ECO:0000259" key="1">
    <source>
        <dbReference type="Pfam" id="PF13614"/>
    </source>
</evidence>